<proteinExistence type="predicted"/>
<name>A0A853CQ92_9ACTN</name>
<protein>
    <recommendedName>
        <fullName evidence="3">Squalene cyclase</fullName>
    </recommendedName>
</protein>
<evidence type="ECO:0000313" key="1">
    <source>
        <dbReference type="EMBL" id="NYJ08368.1"/>
    </source>
</evidence>
<dbReference type="Proteomes" id="UP000541969">
    <property type="component" value="Unassembled WGS sequence"/>
</dbReference>
<gene>
    <name evidence="1" type="ORF">GGQ55_004646</name>
</gene>
<evidence type="ECO:0000313" key="2">
    <source>
        <dbReference type="Proteomes" id="UP000541969"/>
    </source>
</evidence>
<accession>A0A853CQ92</accession>
<dbReference type="EMBL" id="JACBZT010000001">
    <property type="protein sequence ID" value="NYJ08368.1"/>
    <property type="molecule type" value="Genomic_DNA"/>
</dbReference>
<reference evidence="1 2" key="1">
    <citation type="submission" date="2020-07" db="EMBL/GenBank/DDBJ databases">
        <title>Sequencing the genomes of 1000 actinobacteria strains.</title>
        <authorList>
            <person name="Klenk H.-P."/>
        </authorList>
    </citation>
    <scope>NUCLEOTIDE SEQUENCE [LARGE SCALE GENOMIC DNA]</scope>
    <source>
        <strain evidence="1 2">DSM 104001</strain>
    </source>
</reference>
<dbReference type="SUPFAM" id="SSF48239">
    <property type="entry name" value="Terpenoid cyclases/Protein prenyltransferases"/>
    <property type="match status" value="1"/>
</dbReference>
<comment type="caution">
    <text evidence="1">The sequence shown here is derived from an EMBL/GenBank/DDBJ whole genome shotgun (WGS) entry which is preliminary data.</text>
</comment>
<sequence>MTVQNWLLEGDPAIRWQVLRDLTDAPEDAVVAERARVATKGWGARLLSLRDPDGQWAGGACFPGSGWDGTGGQPWTSTLPTLDLLRLLGLDPASPQARETVALVAENCRWEYDGSRFFDGEVEPCINGRTVTIGAYFGADVDGIVQRLLGEQLADGGWNCEAENGSTRSSFDTTIGVLEGLLAYERAGRGDERVAAARQRGEEYLLERSLFRRKSTGEVVVPSYLEFSFPPQWHYDVLRALDHVREVGGTPDPRLDEAVEVVRGKQQPDGRWLLEHTHAGAVHVELEDGDGLPSRWSTLRALRVLRWYDAAQSSSGGAKRASDSTDGTV</sequence>
<organism evidence="1 2">
    <name type="scientific">Petropleomorpha daqingensis</name>
    <dbReference type="NCBI Taxonomy" id="2026353"/>
    <lineage>
        <taxon>Bacteria</taxon>
        <taxon>Bacillati</taxon>
        <taxon>Actinomycetota</taxon>
        <taxon>Actinomycetes</taxon>
        <taxon>Geodermatophilales</taxon>
        <taxon>Geodermatophilaceae</taxon>
        <taxon>Petropleomorpha</taxon>
    </lineage>
</organism>
<keyword evidence="2" id="KW-1185">Reference proteome</keyword>
<evidence type="ECO:0008006" key="3">
    <source>
        <dbReference type="Google" id="ProtNLM"/>
    </source>
</evidence>
<dbReference type="Gene3D" id="1.50.10.20">
    <property type="match status" value="1"/>
</dbReference>
<dbReference type="RefSeq" id="WP_179720897.1">
    <property type="nucleotide sequence ID" value="NZ_JACBZT010000001.1"/>
</dbReference>
<dbReference type="AlphaFoldDB" id="A0A853CQ92"/>
<dbReference type="InterPro" id="IPR008930">
    <property type="entry name" value="Terpenoid_cyclase/PrenylTrfase"/>
</dbReference>